<accession>A0A9N9NI08</accession>
<organism evidence="1 2">
    <name type="scientific">Ambispora leptoticha</name>
    <dbReference type="NCBI Taxonomy" id="144679"/>
    <lineage>
        <taxon>Eukaryota</taxon>
        <taxon>Fungi</taxon>
        <taxon>Fungi incertae sedis</taxon>
        <taxon>Mucoromycota</taxon>
        <taxon>Glomeromycotina</taxon>
        <taxon>Glomeromycetes</taxon>
        <taxon>Archaeosporales</taxon>
        <taxon>Ambisporaceae</taxon>
        <taxon>Ambispora</taxon>
    </lineage>
</organism>
<dbReference type="AlphaFoldDB" id="A0A9N9NI08"/>
<protein>
    <submittedName>
        <fullName evidence="1">10097_t:CDS:1</fullName>
    </submittedName>
</protein>
<comment type="caution">
    <text evidence="1">The sequence shown here is derived from an EMBL/GenBank/DDBJ whole genome shotgun (WGS) entry which is preliminary data.</text>
</comment>
<dbReference type="Proteomes" id="UP000789508">
    <property type="component" value="Unassembled WGS sequence"/>
</dbReference>
<proteinExistence type="predicted"/>
<dbReference type="EMBL" id="CAJVPS010034599">
    <property type="protein sequence ID" value="CAG8739707.1"/>
    <property type="molecule type" value="Genomic_DNA"/>
</dbReference>
<sequence>CRLVNLTSMDKPVVAFLLSHRVAGDYFTPVFLLSGSSPCHRLLFIPHRWLLCEVVQW</sequence>
<feature type="non-terminal residue" evidence="1">
    <location>
        <position position="1"/>
    </location>
</feature>
<name>A0A9N9NI08_9GLOM</name>
<reference evidence="1" key="1">
    <citation type="submission" date="2021-06" db="EMBL/GenBank/DDBJ databases">
        <authorList>
            <person name="Kallberg Y."/>
            <person name="Tangrot J."/>
            <person name="Rosling A."/>
        </authorList>
    </citation>
    <scope>NUCLEOTIDE SEQUENCE</scope>
    <source>
        <strain evidence="1">FL130A</strain>
    </source>
</reference>
<keyword evidence="2" id="KW-1185">Reference proteome</keyword>
<evidence type="ECO:0000313" key="2">
    <source>
        <dbReference type="Proteomes" id="UP000789508"/>
    </source>
</evidence>
<evidence type="ECO:0000313" key="1">
    <source>
        <dbReference type="EMBL" id="CAG8739707.1"/>
    </source>
</evidence>
<gene>
    <name evidence="1" type="ORF">ALEPTO_LOCUS12914</name>
</gene>